<feature type="compositionally biased region" description="Basic and acidic residues" evidence="3">
    <location>
        <begin position="32"/>
        <end position="43"/>
    </location>
</feature>
<dbReference type="NCBIfam" id="TIGR00382">
    <property type="entry name" value="clpX"/>
    <property type="match status" value="1"/>
</dbReference>
<dbReference type="Proteomes" id="UP000076532">
    <property type="component" value="Unassembled WGS sequence"/>
</dbReference>
<dbReference type="OrthoDB" id="1721884at2759"/>
<proteinExistence type="predicted"/>
<evidence type="ECO:0000313" key="6">
    <source>
        <dbReference type="EMBL" id="KZP12093.1"/>
    </source>
</evidence>
<name>A0A166AYJ3_9AGAM</name>
<accession>A0A166AYJ3</accession>
<evidence type="ECO:0000256" key="1">
    <source>
        <dbReference type="ARBA" id="ARBA00022741"/>
    </source>
</evidence>
<dbReference type="InterPro" id="IPR019489">
    <property type="entry name" value="Clp_ATPase_C"/>
</dbReference>
<dbReference type="GO" id="GO:0016887">
    <property type="term" value="F:ATP hydrolysis activity"/>
    <property type="evidence" value="ECO:0007669"/>
    <property type="project" value="InterPro"/>
</dbReference>
<feature type="domain" description="AAA+ ATPase" evidence="4">
    <location>
        <begin position="139"/>
        <end position="278"/>
    </location>
</feature>
<dbReference type="InterPro" id="IPR004487">
    <property type="entry name" value="Clp_protease_ATP-bd_su_ClpX"/>
</dbReference>
<dbReference type="PANTHER" id="PTHR48102">
    <property type="entry name" value="ATP-DEPENDENT CLP PROTEASE ATP-BINDING SUBUNIT CLPX-LIKE, MITOCHONDRIAL-RELATED"/>
    <property type="match status" value="1"/>
</dbReference>
<feature type="region of interest" description="Disordered" evidence="3">
    <location>
        <begin position="254"/>
        <end position="286"/>
    </location>
</feature>
<evidence type="ECO:0000256" key="3">
    <source>
        <dbReference type="SAM" id="MobiDB-lite"/>
    </source>
</evidence>
<protein>
    <submittedName>
        <fullName evidence="6">ClpX, ATPase regulatory subunit</fullName>
    </submittedName>
</protein>
<dbReference type="STRING" id="436010.A0A166AYJ3"/>
<dbReference type="SMART" id="SM00382">
    <property type="entry name" value="AAA"/>
    <property type="match status" value="1"/>
</dbReference>
<dbReference type="GO" id="GO:0005759">
    <property type="term" value="C:mitochondrial matrix"/>
    <property type="evidence" value="ECO:0007669"/>
    <property type="project" value="TreeGrafter"/>
</dbReference>
<feature type="region of interest" description="Disordered" evidence="3">
    <location>
        <begin position="25"/>
        <end position="50"/>
    </location>
</feature>
<dbReference type="GO" id="GO:0051082">
    <property type="term" value="F:unfolded protein binding"/>
    <property type="evidence" value="ECO:0007669"/>
    <property type="project" value="InterPro"/>
</dbReference>
<dbReference type="InterPro" id="IPR003593">
    <property type="entry name" value="AAA+_ATPase"/>
</dbReference>
<dbReference type="Gene3D" id="3.40.50.300">
    <property type="entry name" value="P-loop containing nucleotide triphosphate hydrolases"/>
    <property type="match status" value="1"/>
</dbReference>
<evidence type="ECO:0000259" key="5">
    <source>
        <dbReference type="SMART" id="SM01086"/>
    </source>
</evidence>
<dbReference type="FunFam" id="1.10.8.60:FF:000138">
    <property type="entry name" value="ATP-dependent Clp protease ATP-binding subunit ClpX"/>
    <property type="match status" value="1"/>
</dbReference>
<dbReference type="PANTHER" id="PTHR48102:SF7">
    <property type="entry name" value="ATP-DEPENDENT CLP PROTEASE ATP-BINDING SUBUNIT CLPX-LIKE, MITOCHONDRIAL"/>
    <property type="match status" value="1"/>
</dbReference>
<reference evidence="6 7" key="1">
    <citation type="journal article" date="2016" name="Mol. Biol. Evol.">
        <title>Comparative Genomics of Early-Diverging Mushroom-Forming Fungi Provides Insights into the Origins of Lignocellulose Decay Capabilities.</title>
        <authorList>
            <person name="Nagy L.G."/>
            <person name="Riley R."/>
            <person name="Tritt A."/>
            <person name="Adam C."/>
            <person name="Daum C."/>
            <person name="Floudas D."/>
            <person name="Sun H."/>
            <person name="Yadav J.S."/>
            <person name="Pangilinan J."/>
            <person name="Larsson K.H."/>
            <person name="Matsuura K."/>
            <person name="Barry K."/>
            <person name="Labutti K."/>
            <person name="Kuo R."/>
            <person name="Ohm R.A."/>
            <person name="Bhattacharya S.S."/>
            <person name="Shirouzu T."/>
            <person name="Yoshinaga Y."/>
            <person name="Martin F.M."/>
            <person name="Grigoriev I.V."/>
            <person name="Hibbett D.S."/>
        </authorList>
    </citation>
    <scope>NUCLEOTIDE SEQUENCE [LARGE SCALE GENOMIC DNA]</scope>
    <source>
        <strain evidence="6 7">CBS 109695</strain>
    </source>
</reference>
<dbReference type="Pfam" id="PF10431">
    <property type="entry name" value="ClpB_D2-small"/>
    <property type="match status" value="1"/>
</dbReference>
<evidence type="ECO:0000313" key="7">
    <source>
        <dbReference type="Proteomes" id="UP000076532"/>
    </source>
</evidence>
<organism evidence="6 7">
    <name type="scientific">Athelia psychrophila</name>
    <dbReference type="NCBI Taxonomy" id="1759441"/>
    <lineage>
        <taxon>Eukaryota</taxon>
        <taxon>Fungi</taxon>
        <taxon>Dikarya</taxon>
        <taxon>Basidiomycota</taxon>
        <taxon>Agaricomycotina</taxon>
        <taxon>Agaricomycetes</taxon>
        <taxon>Agaricomycetidae</taxon>
        <taxon>Atheliales</taxon>
        <taxon>Atheliaceae</taxon>
        <taxon>Athelia</taxon>
    </lineage>
</organism>
<dbReference type="SUPFAM" id="SSF52540">
    <property type="entry name" value="P-loop containing nucleoside triphosphate hydrolases"/>
    <property type="match status" value="1"/>
</dbReference>
<keyword evidence="2" id="KW-0067">ATP-binding</keyword>
<dbReference type="SMART" id="SM01086">
    <property type="entry name" value="ClpB_D2-small"/>
    <property type="match status" value="1"/>
</dbReference>
<sequence>MAGMAWRGRSVSILSSLTLHIHTPRRTLKTQARTDHRTSRELGPDPLYSSRAGLATPRQLVQYLDEFVVGQNNAKKVLSVAVFNHYNRVRANLEALENDRDEHDWSETTSDEGVSAARIQPHPWRLPMASGSLGSPLFEKSNVLVMGPTGSGKTLLVRTLAKVLDVPFSVSDATSFTQAGYVGEDVEMCVQRLLQAANWDPERASTGIIYIDEVDKIARKSSGGGMEGSRDVGGEGVQQALLRMMEGTTVTISAKPPAAAEGPAGPGLDGRAKPGRGPAPGPRPESYQIDTSQVLFILSGAFVGLDGIVKRRVATGSIGFTANLPPKEGDDSSFMSFFTPNHRATHNVLDLVEPADLVKFGFIPEFISRLPSLTTLAPLTIPDLRRILTDVRGSLISQYTALFGYSGVEIRFTSKALNEICKKASGRGGGARGLRGIMEDLLLEPMYEVPGSNIRHVLITDTVVRGEDSAMYWSRGEGAHFWAAWAEEEAIENRDRLAQKPR</sequence>
<evidence type="ECO:0000259" key="4">
    <source>
        <dbReference type="SMART" id="SM00382"/>
    </source>
</evidence>
<dbReference type="Pfam" id="PF07724">
    <property type="entry name" value="AAA_2"/>
    <property type="match status" value="1"/>
</dbReference>
<dbReference type="AlphaFoldDB" id="A0A166AYJ3"/>
<dbReference type="GO" id="GO:0140662">
    <property type="term" value="F:ATP-dependent protein folding chaperone"/>
    <property type="evidence" value="ECO:0007669"/>
    <property type="project" value="InterPro"/>
</dbReference>
<dbReference type="InterPro" id="IPR027417">
    <property type="entry name" value="P-loop_NTPase"/>
</dbReference>
<feature type="domain" description="Clp ATPase C-terminal" evidence="5">
    <location>
        <begin position="379"/>
        <end position="473"/>
    </location>
</feature>
<dbReference type="InterPro" id="IPR003959">
    <property type="entry name" value="ATPase_AAA_core"/>
</dbReference>
<dbReference type="GO" id="GO:0005524">
    <property type="term" value="F:ATP binding"/>
    <property type="evidence" value="ECO:0007669"/>
    <property type="project" value="UniProtKB-KW"/>
</dbReference>
<dbReference type="Gene3D" id="1.10.8.60">
    <property type="match status" value="1"/>
</dbReference>
<keyword evidence="7" id="KW-1185">Reference proteome</keyword>
<evidence type="ECO:0000256" key="2">
    <source>
        <dbReference type="ARBA" id="ARBA00022840"/>
    </source>
</evidence>
<dbReference type="EMBL" id="KV417652">
    <property type="protein sequence ID" value="KZP12093.1"/>
    <property type="molecule type" value="Genomic_DNA"/>
</dbReference>
<keyword evidence="1" id="KW-0547">Nucleotide-binding</keyword>
<gene>
    <name evidence="6" type="ORF">FIBSPDRAFT_167979</name>
</gene>
<dbReference type="InterPro" id="IPR050052">
    <property type="entry name" value="ATP-dep_Clp_protease_ClpX"/>
</dbReference>
<dbReference type="GO" id="GO:0051603">
    <property type="term" value="P:proteolysis involved in protein catabolic process"/>
    <property type="evidence" value="ECO:0007669"/>
    <property type="project" value="TreeGrafter"/>
</dbReference>